<dbReference type="PROSITE" id="PS00221">
    <property type="entry name" value="MIP"/>
    <property type="match status" value="1"/>
</dbReference>
<feature type="transmembrane region" description="Helical" evidence="8">
    <location>
        <begin position="186"/>
        <end position="204"/>
    </location>
</feature>
<evidence type="ECO:0000256" key="3">
    <source>
        <dbReference type="ARBA" id="ARBA00022692"/>
    </source>
</evidence>
<dbReference type="CDD" id="cd00333">
    <property type="entry name" value="MIP"/>
    <property type="match status" value="1"/>
</dbReference>
<feature type="compositionally biased region" description="Basic and acidic residues" evidence="7">
    <location>
        <begin position="287"/>
        <end position="300"/>
    </location>
</feature>
<sequence>MTARSRRIERLQLPPSPRPSRSSLSSTLRFAFVQASSLAHSLASLGAREVTKTTTYIRWRIRNVLLVLYIGAEVISTFILVFSGCGAAMADAKSHGEVTHVGVSLAFGLVIMIMIQAVGHISGAHMNPAITIAFATMQHFPWIQVPAYICAQVLGAIASAFALRLILNPAANEGATLPDGSDAQSLLLEVVTTFILMFVVAAVATDNRACGELAGIAVGSAVALNGLMAGSISGASMNPARSIGPAVASGNYEGIWVYIVGPIVGAVAGAQAYNLIRLPEQQPPPKMKKESHSKSFHLDY</sequence>
<feature type="transmembrane region" description="Helical" evidence="8">
    <location>
        <begin position="216"/>
        <end position="235"/>
    </location>
</feature>
<keyword evidence="5 8" id="KW-0472">Membrane</keyword>
<dbReference type="Pfam" id="PF00230">
    <property type="entry name" value="MIP"/>
    <property type="match status" value="1"/>
</dbReference>
<dbReference type="PANTHER" id="PTHR45724">
    <property type="entry name" value="AQUAPORIN NIP2-1"/>
    <property type="match status" value="1"/>
</dbReference>
<comment type="subcellular location">
    <subcellularLocation>
        <location evidence="1">Membrane</location>
        <topology evidence="1">Multi-pass membrane protein</topology>
    </subcellularLocation>
</comment>
<dbReference type="InterPro" id="IPR022357">
    <property type="entry name" value="MIP_CS"/>
</dbReference>
<proteinExistence type="inferred from homology"/>
<keyword evidence="2 6" id="KW-0813">Transport</keyword>
<feature type="transmembrane region" description="Helical" evidence="8">
    <location>
        <begin position="101"/>
        <end position="124"/>
    </location>
</feature>
<keyword evidence="3 6" id="KW-0812">Transmembrane</keyword>
<comment type="similarity">
    <text evidence="6">Belongs to the MIP/aquaporin (TC 1.A.8) family.</text>
</comment>
<keyword evidence="10" id="KW-1185">Reference proteome</keyword>
<dbReference type="InterPro" id="IPR023271">
    <property type="entry name" value="Aquaporin-like"/>
</dbReference>
<evidence type="ECO:0000256" key="6">
    <source>
        <dbReference type="RuleBase" id="RU000477"/>
    </source>
</evidence>
<evidence type="ECO:0008006" key="11">
    <source>
        <dbReference type="Google" id="ProtNLM"/>
    </source>
</evidence>
<name>A0ABP1AA69_9BRYO</name>
<dbReference type="Gene3D" id="1.20.1080.10">
    <property type="entry name" value="Glycerol uptake facilitator protein"/>
    <property type="match status" value="1"/>
</dbReference>
<feature type="transmembrane region" description="Helical" evidence="8">
    <location>
        <begin position="255"/>
        <end position="276"/>
    </location>
</feature>
<gene>
    <name evidence="9" type="ORF">CSSPJE1EN2_LOCUS2347</name>
</gene>
<dbReference type="SUPFAM" id="SSF81338">
    <property type="entry name" value="Aquaporin-like"/>
    <property type="match status" value="1"/>
</dbReference>
<evidence type="ECO:0000256" key="4">
    <source>
        <dbReference type="ARBA" id="ARBA00022989"/>
    </source>
</evidence>
<evidence type="ECO:0000313" key="10">
    <source>
        <dbReference type="Proteomes" id="UP001497522"/>
    </source>
</evidence>
<dbReference type="PRINTS" id="PR00783">
    <property type="entry name" value="MINTRINSICP"/>
</dbReference>
<evidence type="ECO:0000256" key="5">
    <source>
        <dbReference type="ARBA" id="ARBA00023136"/>
    </source>
</evidence>
<feature type="region of interest" description="Disordered" evidence="7">
    <location>
        <begin position="281"/>
        <end position="300"/>
    </location>
</feature>
<dbReference type="InterPro" id="IPR034294">
    <property type="entry name" value="Aquaporin_transptr"/>
</dbReference>
<evidence type="ECO:0000313" key="9">
    <source>
        <dbReference type="EMBL" id="CAK9859352.1"/>
    </source>
</evidence>
<dbReference type="NCBIfam" id="TIGR00861">
    <property type="entry name" value="MIP"/>
    <property type="match status" value="1"/>
</dbReference>
<evidence type="ECO:0000256" key="2">
    <source>
        <dbReference type="ARBA" id="ARBA00022448"/>
    </source>
</evidence>
<reference evidence="9" key="1">
    <citation type="submission" date="2024-03" db="EMBL/GenBank/DDBJ databases">
        <authorList>
            <consortium name="ELIXIR-Norway"/>
            <consortium name="Elixir Norway"/>
        </authorList>
    </citation>
    <scope>NUCLEOTIDE SEQUENCE</scope>
</reference>
<feature type="transmembrane region" description="Helical" evidence="8">
    <location>
        <begin position="145"/>
        <end position="166"/>
    </location>
</feature>
<evidence type="ECO:0000256" key="7">
    <source>
        <dbReference type="SAM" id="MobiDB-lite"/>
    </source>
</evidence>
<accession>A0ABP1AA69</accession>
<dbReference type="PANTHER" id="PTHR45724:SF13">
    <property type="entry name" value="AQUAPORIN NIP1-1-RELATED"/>
    <property type="match status" value="1"/>
</dbReference>
<evidence type="ECO:0000256" key="1">
    <source>
        <dbReference type="ARBA" id="ARBA00004141"/>
    </source>
</evidence>
<dbReference type="EMBL" id="OZ023711">
    <property type="protein sequence ID" value="CAK9859352.1"/>
    <property type="molecule type" value="Genomic_DNA"/>
</dbReference>
<organism evidence="9 10">
    <name type="scientific">Sphagnum jensenii</name>
    <dbReference type="NCBI Taxonomy" id="128206"/>
    <lineage>
        <taxon>Eukaryota</taxon>
        <taxon>Viridiplantae</taxon>
        <taxon>Streptophyta</taxon>
        <taxon>Embryophyta</taxon>
        <taxon>Bryophyta</taxon>
        <taxon>Sphagnophytina</taxon>
        <taxon>Sphagnopsida</taxon>
        <taxon>Sphagnales</taxon>
        <taxon>Sphagnaceae</taxon>
        <taxon>Sphagnum</taxon>
    </lineage>
</organism>
<protein>
    <recommendedName>
        <fullName evidence="11">Aquaporin</fullName>
    </recommendedName>
</protein>
<evidence type="ECO:0000256" key="8">
    <source>
        <dbReference type="SAM" id="Phobius"/>
    </source>
</evidence>
<dbReference type="InterPro" id="IPR000425">
    <property type="entry name" value="MIP"/>
</dbReference>
<feature type="transmembrane region" description="Helical" evidence="8">
    <location>
        <begin position="66"/>
        <end position="89"/>
    </location>
</feature>
<keyword evidence="4 8" id="KW-1133">Transmembrane helix</keyword>
<dbReference type="Proteomes" id="UP001497522">
    <property type="component" value="Chromosome 10"/>
</dbReference>